<gene>
    <name evidence="2" type="ORF">SAMN02982931_00408</name>
</gene>
<sequence length="266" mass="28627">MLIVGLGLTGCVSGPRIASVKSELPAAESFVTLPPGGPATISILEKRYKDAIVRETILATDSRVPGQNFLTATIRGPVGYRTTRDNALGPDSITPSQIAKEFQWYLLGVPMMRSQLYAQNKYGSFGFALGTARTGDRCLYAWQHIGRHQDTVLPTTGSVSIRLRLCDADASEQELLSVMYGFTIVGYLPSPLWNPYGNAPKVSQSLGALSAPYEPTLPVVEAPVRKTPVRPKPAPPVKAPVVEGPIVPPPESGRYEDFALVPPPES</sequence>
<organism evidence="2 3">
    <name type="scientific">Bauldia litoralis</name>
    <dbReference type="NCBI Taxonomy" id="665467"/>
    <lineage>
        <taxon>Bacteria</taxon>
        <taxon>Pseudomonadati</taxon>
        <taxon>Pseudomonadota</taxon>
        <taxon>Alphaproteobacteria</taxon>
        <taxon>Hyphomicrobiales</taxon>
        <taxon>Kaistiaceae</taxon>
        <taxon>Bauldia</taxon>
    </lineage>
</organism>
<evidence type="ECO:0000313" key="3">
    <source>
        <dbReference type="Proteomes" id="UP000199071"/>
    </source>
</evidence>
<evidence type="ECO:0000256" key="1">
    <source>
        <dbReference type="SAM" id="MobiDB-lite"/>
    </source>
</evidence>
<reference evidence="2 3" key="1">
    <citation type="submission" date="2016-10" db="EMBL/GenBank/DDBJ databases">
        <authorList>
            <person name="de Groot N.N."/>
        </authorList>
    </citation>
    <scope>NUCLEOTIDE SEQUENCE [LARGE SCALE GENOMIC DNA]</scope>
    <source>
        <strain evidence="2 3">ATCC 35022</strain>
    </source>
</reference>
<dbReference type="RefSeq" id="WP_175478248.1">
    <property type="nucleotide sequence ID" value="NZ_FMXQ01000001.1"/>
</dbReference>
<dbReference type="Proteomes" id="UP000199071">
    <property type="component" value="Unassembled WGS sequence"/>
</dbReference>
<dbReference type="InterPro" id="IPR031482">
    <property type="entry name" value="CBP_BcsN"/>
</dbReference>
<dbReference type="EMBL" id="FMXQ01000001">
    <property type="protein sequence ID" value="SDB05674.1"/>
    <property type="molecule type" value="Genomic_DNA"/>
</dbReference>
<name>A0A1G6AB65_9HYPH</name>
<keyword evidence="3" id="KW-1185">Reference proteome</keyword>
<evidence type="ECO:0000313" key="2">
    <source>
        <dbReference type="EMBL" id="SDB05674.1"/>
    </source>
</evidence>
<proteinExistence type="predicted"/>
<accession>A0A1G6AB65</accession>
<protein>
    <submittedName>
        <fullName evidence="2">Cellulose biosynthesis protein BcsN</fullName>
    </submittedName>
</protein>
<feature type="region of interest" description="Disordered" evidence="1">
    <location>
        <begin position="226"/>
        <end position="266"/>
    </location>
</feature>
<dbReference type="AlphaFoldDB" id="A0A1G6AB65"/>
<dbReference type="Pfam" id="PF17038">
    <property type="entry name" value="CBP_BcsN"/>
    <property type="match status" value="1"/>
</dbReference>
<dbReference type="STRING" id="665467.SAMN02982931_00408"/>